<evidence type="ECO:0000313" key="2">
    <source>
        <dbReference type="Proteomes" id="UP000821845"/>
    </source>
</evidence>
<sequence length="243" mass="26689">MEEKLAVPERGLPKTRRVKRQMPTYDDGDLTAHDASPAKRPRGHPTEDSSVQPVDPRANENTPARNLRNAMDEPLSERNLSMINSVPAKAPRMSREKRPRRPSPSGAHAASTEDLEPRSRSRSLSDRSTSSGRAKSKRSAPISRSSSHDSSGVRIRTSSSRCSWCQSQGTSHCRHQTTSSSAATARSERGRKQRHADSDGSSSHRGSFVEVSITGVGRIKIPYASPDNIEEAPASELRIYILE</sequence>
<keyword evidence="2" id="KW-1185">Reference proteome</keyword>
<name>A0ACB7TK16_HYAAI</name>
<dbReference type="Proteomes" id="UP000821845">
    <property type="component" value="Chromosome 1"/>
</dbReference>
<proteinExistence type="predicted"/>
<gene>
    <name evidence="1" type="ORF">HPB50_009695</name>
</gene>
<dbReference type="EMBL" id="CM023481">
    <property type="protein sequence ID" value="KAH6945712.1"/>
    <property type="molecule type" value="Genomic_DNA"/>
</dbReference>
<accession>A0ACB7TK16</accession>
<evidence type="ECO:0000313" key="1">
    <source>
        <dbReference type="EMBL" id="KAH6945712.1"/>
    </source>
</evidence>
<reference evidence="1" key="1">
    <citation type="submission" date="2020-05" db="EMBL/GenBank/DDBJ databases">
        <title>Large-scale comparative analyses of tick genomes elucidate their genetic diversity and vector capacities.</title>
        <authorList>
            <person name="Jia N."/>
            <person name="Wang J."/>
            <person name="Shi W."/>
            <person name="Du L."/>
            <person name="Sun Y."/>
            <person name="Zhan W."/>
            <person name="Jiang J."/>
            <person name="Wang Q."/>
            <person name="Zhang B."/>
            <person name="Ji P."/>
            <person name="Sakyi L.B."/>
            <person name="Cui X."/>
            <person name="Yuan T."/>
            <person name="Jiang B."/>
            <person name="Yang W."/>
            <person name="Lam T.T.-Y."/>
            <person name="Chang Q."/>
            <person name="Ding S."/>
            <person name="Wang X."/>
            <person name="Zhu J."/>
            <person name="Ruan X."/>
            <person name="Zhao L."/>
            <person name="Wei J."/>
            <person name="Que T."/>
            <person name="Du C."/>
            <person name="Cheng J."/>
            <person name="Dai P."/>
            <person name="Han X."/>
            <person name="Huang E."/>
            <person name="Gao Y."/>
            <person name="Liu J."/>
            <person name="Shao H."/>
            <person name="Ye R."/>
            <person name="Li L."/>
            <person name="Wei W."/>
            <person name="Wang X."/>
            <person name="Wang C."/>
            <person name="Yang T."/>
            <person name="Huo Q."/>
            <person name="Li W."/>
            <person name="Guo W."/>
            <person name="Chen H."/>
            <person name="Zhou L."/>
            <person name="Ni X."/>
            <person name="Tian J."/>
            <person name="Zhou Y."/>
            <person name="Sheng Y."/>
            <person name="Liu T."/>
            <person name="Pan Y."/>
            <person name="Xia L."/>
            <person name="Li J."/>
            <person name="Zhao F."/>
            <person name="Cao W."/>
        </authorList>
    </citation>
    <scope>NUCLEOTIDE SEQUENCE</scope>
    <source>
        <strain evidence="1">Hyas-2018</strain>
    </source>
</reference>
<comment type="caution">
    <text evidence="1">The sequence shown here is derived from an EMBL/GenBank/DDBJ whole genome shotgun (WGS) entry which is preliminary data.</text>
</comment>
<organism evidence="1 2">
    <name type="scientific">Hyalomma asiaticum</name>
    <name type="common">Tick</name>
    <dbReference type="NCBI Taxonomy" id="266040"/>
    <lineage>
        <taxon>Eukaryota</taxon>
        <taxon>Metazoa</taxon>
        <taxon>Ecdysozoa</taxon>
        <taxon>Arthropoda</taxon>
        <taxon>Chelicerata</taxon>
        <taxon>Arachnida</taxon>
        <taxon>Acari</taxon>
        <taxon>Parasitiformes</taxon>
        <taxon>Ixodida</taxon>
        <taxon>Ixodoidea</taxon>
        <taxon>Ixodidae</taxon>
        <taxon>Hyalomminae</taxon>
        <taxon>Hyalomma</taxon>
    </lineage>
</organism>
<protein>
    <submittedName>
        <fullName evidence="1">Uncharacterized protein</fullName>
    </submittedName>
</protein>